<keyword evidence="2" id="KW-1185">Reference proteome</keyword>
<organism evidence="1 2">
    <name type="scientific">Tanacetum coccineum</name>
    <dbReference type="NCBI Taxonomy" id="301880"/>
    <lineage>
        <taxon>Eukaryota</taxon>
        <taxon>Viridiplantae</taxon>
        <taxon>Streptophyta</taxon>
        <taxon>Embryophyta</taxon>
        <taxon>Tracheophyta</taxon>
        <taxon>Spermatophyta</taxon>
        <taxon>Magnoliopsida</taxon>
        <taxon>eudicotyledons</taxon>
        <taxon>Gunneridae</taxon>
        <taxon>Pentapetalae</taxon>
        <taxon>asterids</taxon>
        <taxon>campanulids</taxon>
        <taxon>Asterales</taxon>
        <taxon>Asteraceae</taxon>
        <taxon>Asteroideae</taxon>
        <taxon>Anthemideae</taxon>
        <taxon>Anthemidinae</taxon>
        <taxon>Tanacetum</taxon>
    </lineage>
</organism>
<proteinExistence type="predicted"/>
<reference evidence="1" key="1">
    <citation type="journal article" date="2022" name="Int. J. Mol. Sci.">
        <title>Draft Genome of Tanacetum Coccineum: Genomic Comparison of Closely Related Tanacetum-Family Plants.</title>
        <authorList>
            <person name="Yamashiro T."/>
            <person name="Shiraishi A."/>
            <person name="Nakayama K."/>
            <person name="Satake H."/>
        </authorList>
    </citation>
    <scope>NUCLEOTIDE SEQUENCE</scope>
</reference>
<comment type="caution">
    <text evidence="1">The sequence shown here is derived from an EMBL/GenBank/DDBJ whole genome shotgun (WGS) entry which is preliminary data.</text>
</comment>
<accession>A0ABQ5IN11</accession>
<gene>
    <name evidence="1" type="ORF">Tco_1111408</name>
</gene>
<dbReference type="EMBL" id="BQNB010020928">
    <property type="protein sequence ID" value="GJU01070.1"/>
    <property type="molecule type" value="Genomic_DNA"/>
</dbReference>
<reference evidence="1" key="2">
    <citation type="submission" date="2022-01" db="EMBL/GenBank/DDBJ databases">
        <authorList>
            <person name="Yamashiro T."/>
            <person name="Shiraishi A."/>
            <person name="Satake H."/>
            <person name="Nakayama K."/>
        </authorList>
    </citation>
    <scope>NUCLEOTIDE SEQUENCE</scope>
</reference>
<evidence type="ECO:0000313" key="2">
    <source>
        <dbReference type="Proteomes" id="UP001151760"/>
    </source>
</evidence>
<sequence>MLLHGIFDACLWDCTRYFDAYFDHLRGVEKNLKYWQFVYDKGSFSISDAPESLQTVYAENDKFKEPAYLGWDRSRLLVLYILSINNHFLGLEESIQDKTPYPAPAKLGDENEDLLLRWSADNFRDAVDWLSSNLNKLDDYVSFLVVKYRVSVFSLWLLRHGRLSGVVHNWVLEAKESVTGLLIDPIKTGKTSDATCFSTSQNRYCCSQVLPPMSKSFEVF</sequence>
<protein>
    <submittedName>
        <fullName evidence="1">Uncharacterized protein</fullName>
    </submittedName>
</protein>
<dbReference type="Proteomes" id="UP001151760">
    <property type="component" value="Unassembled WGS sequence"/>
</dbReference>
<evidence type="ECO:0000313" key="1">
    <source>
        <dbReference type="EMBL" id="GJU01070.1"/>
    </source>
</evidence>
<name>A0ABQ5IN11_9ASTR</name>